<keyword evidence="15 22" id="KW-0472">Membrane</keyword>
<feature type="transmembrane region" description="Helical" evidence="22">
    <location>
        <begin position="90"/>
        <end position="109"/>
    </location>
</feature>
<evidence type="ECO:0000256" key="18">
    <source>
        <dbReference type="ARBA" id="ARBA00061196"/>
    </source>
</evidence>
<evidence type="ECO:0000313" key="25">
    <source>
        <dbReference type="Proteomes" id="UP000192284"/>
    </source>
</evidence>
<name>A0A1W9ZV54_MYCAN</name>
<dbReference type="GO" id="GO:0046872">
    <property type="term" value="F:metal ion binding"/>
    <property type="evidence" value="ECO:0007669"/>
    <property type="project" value="UniProtKB-KW"/>
</dbReference>
<proteinExistence type="inferred from homology"/>
<evidence type="ECO:0000256" key="4">
    <source>
        <dbReference type="ARBA" id="ARBA00022448"/>
    </source>
</evidence>
<evidence type="ECO:0000256" key="5">
    <source>
        <dbReference type="ARBA" id="ARBA00022475"/>
    </source>
</evidence>
<evidence type="ECO:0000256" key="13">
    <source>
        <dbReference type="ARBA" id="ARBA00023004"/>
    </source>
</evidence>
<feature type="binding site" description="axial binding residue" evidence="21">
    <location>
        <position position="64"/>
    </location>
    <ligand>
        <name>heme b</name>
        <dbReference type="ChEBI" id="CHEBI:60344"/>
        <label>1</label>
    </ligand>
    <ligandPart>
        <name>Fe</name>
        <dbReference type="ChEBI" id="CHEBI:18248"/>
    </ligandPart>
</feature>
<feature type="transmembrane region" description="Helical" evidence="22">
    <location>
        <begin position="129"/>
        <end position="154"/>
    </location>
</feature>
<evidence type="ECO:0000256" key="10">
    <source>
        <dbReference type="ARBA" id="ARBA00022982"/>
    </source>
</evidence>
<dbReference type="EMBL" id="MVHE01000013">
    <property type="protein sequence ID" value="ORA21651.1"/>
    <property type="molecule type" value="Genomic_DNA"/>
</dbReference>
<accession>A0A1W9ZV54</accession>
<feature type="binding site" description="axial binding residue" evidence="21">
    <location>
        <position position="205"/>
    </location>
    <ligand>
        <name>heme b</name>
        <dbReference type="ChEBI" id="CHEBI:60344"/>
        <label>1</label>
    </ligand>
    <ligandPart>
        <name>Fe</name>
        <dbReference type="ChEBI" id="CHEBI:18248"/>
    </ligandPart>
</feature>
<keyword evidence="9" id="KW-0479">Metal-binding</keyword>
<evidence type="ECO:0000313" key="24">
    <source>
        <dbReference type="EMBL" id="ORA21651.1"/>
    </source>
</evidence>
<evidence type="ECO:0000256" key="21">
    <source>
        <dbReference type="PIRSR" id="PIRSR603816-1"/>
    </source>
</evidence>
<evidence type="ECO:0000256" key="8">
    <source>
        <dbReference type="ARBA" id="ARBA00022692"/>
    </source>
</evidence>
<keyword evidence="5" id="KW-1003">Cell membrane</keyword>
<evidence type="ECO:0000256" key="6">
    <source>
        <dbReference type="ARBA" id="ARBA00022505"/>
    </source>
</evidence>
<evidence type="ECO:0000256" key="14">
    <source>
        <dbReference type="ARBA" id="ARBA00023063"/>
    </source>
</evidence>
<comment type="cofactor">
    <cofactor evidence="2">
        <name>heme b</name>
        <dbReference type="ChEBI" id="CHEBI:60344"/>
    </cofactor>
</comment>
<dbReference type="InterPro" id="IPR051936">
    <property type="entry name" value="Heme-iron_electron_transfer"/>
</dbReference>
<evidence type="ECO:0000256" key="2">
    <source>
        <dbReference type="ARBA" id="ARBA00001970"/>
    </source>
</evidence>
<keyword evidence="11 22" id="KW-1133">Transmembrane helix</keyword>
<dbReference type="AlphaFoldDB" id="A0A1W9ZV54"/>
<evidence type="ECO:0000256" key="12">
    <source>
        <dbReference type="ARBA" id="ARBA00023002"/>
    </source>
</evidence>
<comment type="similarity">
    <text evidence="18">In the C-terminal section; belongs to the nitrate reductase gamma subunit family.</text>
</comment>
<comment type="similarity">
    <text evidence="19">In the N-terminal section; belongs to the nitrate reductase alpha subunit family.</text>
</comment>
<evidence type="ECO:0000256" key="16">
    <source>
        <dbReference type="ARBA" id="ARBA00056200"/>
    </source>
</evidence>
<dbReference type="GO" id="GO:0009055">
    <property type="term" value="F:electron transfer activity"/>
    <property type="evidence" value="ECO:0007669"/>
    <property type="project" value="TreeGrafter"/>
</dbReference>
<evidence type="ECO:0000256" key="9">
    <source>
        <dbReference type="ARBA" id="ARBA00022723"/>
    </source>
</evidence>
<dbReference type="OrthoDB" id="9788113at2"/>
<evidence type="ECO:0000256" key="1">
    <source>
        <dbReference type="ARBA" id="ARBA00001942"/>
    </source>
</evidence>
<comment type="cofactor">
    <cofactor evidence="1">
        <name>Mo-bis(molybdopterin guanine dinucleotide)</name>
        <dbReference type="ChEBI" id="CHEBI:60539"/>
    </cofactor>
</comment>
<feature type="binding site" description="axial binding residue" evidence="21">
    <location>
        <position position="54"/>
    </location>
    <ligand>
        <name>heme b</name>
        <dbReference type="ChEBI" id="CHEBI:60344"/>
        <label>1</label>
    </ligand>
    <ligandPart>
        <name>Fe</name>
        <dbReference type="ChEBI" id="CHEBI:18248"/>
    </ligandPart>
</feature>
<feature type="domain" description="NarG-like" evidence="23">
    <location>
        <begin position="5"/>
        <end position="224"/>
    </location>
</feature>
<dbReference type="GO" id="GO:0019645">
    <property type="term" value="P:anaerobic electron transport chain"/>
    <property type="evidence" value="ECO:0007669"/>
    <property type="project" value="TreeGrafter"/>
</dbReference>
<evidence type="ECO:0000256" key="19">
    <source>
        <dbReference type="ARBA" id="ARBA00061480"/>
    </source>
</evidence>
<comment type="similarity">
    <text evidence="17">In the central section; belongs to the NarJ/NarW family.</text>
</comment>
<dbReference type="Gene3D" id="1.20.950.20">
    <property type="entry name" value="Transmembrane di-heme cytochromes, Chain C"/>
    <property type="match status" value="1"/>
</dbReference>
<dbReference type="GO" id="GO:0042128">
    <property type="term" value="P:nitrate assimilation"/>
    <property type="evidence" value="ECO:0007669"/>
    <property type="project" value="UniProtKB-KW"/>
</dbReference>
<feature type="transmembrane region" description="Helical" evidence="22">
    <location>
        <begin position="6"/>
        <end position="24"/>
    </location>
</feature>
<comment type="subcellular location">
    <subcellularLocation>
        <location evidence="3">Cell membrane</location>
        <topology evidence="3">Multi-pass membrane protein</topology>
    </subcellularLocation>
</comment>
<dbReference type="InterPro" id="IPR023234">
    <property type="entry name" value="NarG-like_domain"/>
</dbReference>
<dbReference type="NCBIfam" id="TIGR00351">
    <property type="entry name" value="narI"/>
    <property type="match status" value="1"/>
</dbReference>
<dbReference type="GO" id="GO:0008940">
    <property type="term" value="F:nitrate reductase activity"/>
    <property type="evidence" value="ECO:0007669"/>
    <property type="project" value="InterPro"/>
</dbReference>
<dbReference type="PANTHER" id="PTHR30598:SF3">
    <property type="entry name" value="RESPIRATORY NITRATE REDUCTASE 1 GAMMA CHAIN"/>
    <property type="match status" value="1"/>
</dbReference>
<organism evidence="24 25">
    <name type="scientific">Mycobacterium angelicum</name>
    <dbReference type="NCBI Taxonomy" id="470074"/>
    <lineage>
        <taxon>Bacteria</taxon>
        <taxon>Bacillati</taxon>
        <taxon>Actinomycetota</taxon>
        <taxon>Actinomycetes</taxon>
        <taxon>Mycobacteriales</taxon>
        <taxon>Mycobacteriaceae</taxon>
        <taxon>Mycobacterium</taxon>
    </lineage>
</organism>
<dbReference type="Pfam" id="PF02665">
    <property type="entry name" value="Nitrate_red_gam"/>
    <property type="match status" value="1"/>
</dbReference>
<keyword evidence="8 22" id="KW-0812">Transmembrane</keyword>
<evidence type="ECO:0000256" key="15">
    <source>
        <dbReference type="ARBA" id="ARBA00023136"/>
    </source>
</evidence>
<sequence length="242" mass="27073">MLGEIFWDVAPYLTLAIAVVGSVWRYRYDKFGWTTRSSQLYEVRLLRIASPLFHFGILVVVAGHVIGLVIPESWTRAVGMSEHTYHLQAIALGTIAGIATLVGAALLIARRRTTGPVFTATTANDKVMYVVLVAAIGAGLYATALGSGVFGQAYNYRESISVWFRSIWMLQPRGDLMAEAPLYYQLHVLIGLALFALWPFTRLVHAFSAPVGYLFRPYIIYRSRGARHHRDVIATRARQRGW</sequence>
<evidence type="ECO:0000256" key="7">
    <source>
        <dbReference type="ARBA" id="ARBA00022617"/>
    </source>
</evidence>
<feature type="transmembrane region" description="Helical" evidence="22">
    <location>
        <begin position="45"/>
        <end position="70"/>
    </location>
</feature>
<feature type="transmembrane region" description="Helical" evidence="22">
    <location>
        <begin position="182"/>
        <end position="200"/>
    </location>
</feature>
<gene>
    <name evidence="24" type="ORF">BST12_11315</name>
</gene>
<keyword evidence="25" id="KW-1185">Reference proteome</keyword>
<keyword evidence="13 21" id="KW-0408">Iron</keyword>
<keyword evidence="6" id="KW-0500">Molybdenum</keyword>
<dbReference type="PANTHER" id="PTHR30598">
    <property type="entry name" value="NITRATE REDUCTASE PRIVATE CHAPERONE, REDOX ENZYME MATURATION PROTEIN REMP FAMILY"/>
    <property type="match status" value="1"/>
</dbReference>
<evidence type="ECO:0000256" key="11">
    <source>
        <dbReference type="ARBA" id="ARBA00022989"/>
    </source>
</evidence>
<evidence type="ECO:0000256" key="3">
    <source>
        <dbReference type="ARBA" id="ARBA00004651"/>
    </source>
</evidence>
<protein>
    <recommendedName>
        <fullName evidence="20">Nitrate reductase-like protein NarX</fullName>
    </recommendedName>
</protein>
<keyword evidence="12" id="KW-0560">Oxidoreductase</keyword>
<evidence type="ECO:0000259" key="23">
    <source>
        <dbReference type="Pfam" id="PF02665"/>
    </source>
</evidence>
<comment type="function">
    <text evidence="16">Does not seem to have nitrate reductase activity.</text>
</comment>
<keyword evidence="14" id="KW-0534">Nitrate assimilation</keyword>
<keyword evidence="10" id="KW-0249">Electron transport</keyword>
<evidence type="ECO:0000256" key="17">
    <source>
        <dbReference type="ARBA" id="ARBA00061095"/>
    </source>
</evidence>
<dbReference type="GO" id="GO:0009325">
    <property type="term" value="C:nitrate reductase complex"/>
    <property type="evidence" value="ECO:0007669"/>
    <property type="project" value="InterPro"/>
</dbReference>
<evidence type="ECO:0000256" key="22">
    <source>
        <dbReference type="SAM" id="Phobius"/>
    </source>
</evidence>
<comment type="caution">
    <text evidence="24">The sequence shown here is derived from an EMBL/GenBank/DDBJ whole genome shotgun (WGS) entry which is preliminary data.</text>
</comment>
<reference evidence="24 25" key="1">
    <citation type="submission" date="2017-02" db="EMBL/GenBank/DDBJ databases">
        <title>The new phylogeny of genus Mycobacterium.</title>
        <authorList>
            <person name="Tortoli E."/>
            <person name="Trovato A."/>
            <person name="Cirillo D.M."/>
        </authorList>
    </citation>
    <scope>NUCLEOTIDE SEQUENCE [LARGE SCALE GENOMIC DNA]</scope>
    <source>
        <strain evidence="24 25">DSM 45057</strain>
    </source>
</reference>
<dbReference type="InterPro" id="IPR003816">
    <property type="entry name" value="Nitrate_red_gam"/>
</dbReference>
<dbReference type="SUPFAM" id="SSF103501">
    <property type="entry name" value="Respiratory nitrate reductase 1 gamma chain"/>
    <property type="match status" value="1"/>
</dbReference>
<evidence type="ECO:0000256" key="20">
    <source>
        <dbReference type="ARBA" id="ARBA00071287"/>
    </source>
</evidence>
<dbReference type="Proteomes" id="UP000192284">
    <property type="component" value="Unassembled WGS sequence"/>
</dbReference>
<dbReference type="GO" id="GO:0005886">
    <property type="term" value="C:plasma membrane"/>
    <property type="evidence" value="ECO:0007669"/>
    <property type="project" value="UniProtKB-SubCell"/>
</dbReference>
<feature type="binding site" description="axial binding residue" evidence="21">
    <location>
        <position position="187"/>
    </location>
    <ligand>
        <name>heme b</name>
        <dbReference type="ChEBI" id="CHEBI:60344"/>
        <label>2</label>
    </ligand>
    <ligandPart>
        <name>Fe</name>
        <dbReference type="ChEBI" id="CHEBI:18248"/>
    </ligandPart>
</feature>
<keyword evidence="4" id="KW-0813">Transport</keyword>
<dbReference type="InterPro" id="IPR036197">
    <property type="entry name" value="NarG-like_sf"/>
</dbReference>
<dbReference type="FunFam" id="1.20.950.20:FF:000001">
    <property type="entry name" value="Respiratory nitrate reductase subunit gamma"/>
    <property type="match status" value="1"/>
</dbReference>
<dbReference type="GO" id="GO:0020037">
    <property type="term" value="F:heme binding"/>
    <property type="evidence" value="ECO:0007669"/>
    <property type="project" value="TreeGrafter"/>
</dbReference>
<keyword evidence="7 21" id="KW-0349">Heme</keyword>